<sequence>MILGHERQWEYLKKVHEQKSFAHAYLFFGPQHVGKRTIAKEWAKLFFSVEAKEGIDAGTNPDVIFFSKENALVPTETESSISIDSIRELKRLCSLGSYSGGMRFVIVDGAEDMRIEAQNSFLKLLEEPPKNTIIILISADAEMLLPTVRSRSIPVEFGFVAESEIKKYLNKQALASSIDDIVEIALGRPGVAVRLSEDQKILKESLKKYASQKSILNSDLARQFRLSQDLARDEHGADEILFLMLKDIEKNITSGGGNLSLTDAAKRILMAREAMKRTPINKRLLLDTAFLAYADRR</sequence>
<dbReference type="AlphaFoldDB" id="A0A1G2K4T1"/>
<dbReference type="InterPro" id="IPR027417">
    <property type="entry name" value="P-loop_NTPase"/>
</dbReference>
<dbReference type="Gene3D" id="3.40.50.300">
    <property type="entry name" value="P-loop containing nucleotide triphosphate hydrolases"/>
    <property type="match status" value="1"/>
</dbReference>
<dbReference type="PANTHER" id="PTHR11669:SF8">
    <property type="entry name" value="DNA POLYMERASE III SUBUNIT DELTA"/>
    <property type="match status" value="1"/>
</dbReference>
<dbReference type="PANTHER" id="PTHR11669">
    <property type="entry name" value="REPLICATION FACTOR C / DNA POLYMERASE III GAMMA-TAU SUBUNIT"/>
    <property type="match status" value="1"/>
</dbReference>
<gene>
    <name evidence="1" type="ORF">A2633_04145</name>
</gene>
<name>A0A1G2K4T1_9BACT</name>
<dbReference type="SUPFAM" id="SSF52540">
    <property type="entry name" value="P-loop containing nucleoside triphosphate hydrolases"/>
    <property type="match status" value="1"/>
</dbReference>
<reference evidence="1 2" key="1">
    <citation type="journal article" date="2016" name="Nat. Commun.">
        <title>Thousands of microbial genomes shed light on interconnected biogeochemical processes in an aquifer system.</title>
        <authorList>
            <person name="Anantharaman K."/>
            <person name="Brown C.T."/>
            <person name="Hug L.A."/>
            <person name="Sharon I."/>
            <person name="Castelle C.J."/>
            <person name="Probst A.J."/>
            <person name="Thomas B.C."/>
            <person name="Singh A."/>
            <person name="Wilkins M.J."/>
            <person name="Karaoz U."/>
            <person name="Brodie E.L."/>
            <person name="Williams K.H."/>
            <person name="Hubbard S.S."/>
            <person name="Banfield J.F."/>
        </authorList>
    </citation>
    <scope>NUCLEOTIDE SEQUENCE [LARGE SCALE GENOMIC DNA]</scope>
</reference>
<comment type="caution">
    <text evidence="1">The sequence shown here is derived from an EMBL/GenBank/DDBJ whole genome shotgun (WGS) entry which is preliminary data.</text>
</comment>
<dbReference type="GO" id="GO:0006261">
    <property type="term" value="P:DNA-templated DNA replication"/>
    <property type="evidence" value="ECO:0007669"/>
    <property type="project" value="TreeGrafter"/>
</dbReference>
<protein>
    <recommendedName>
        <fullName evidence="3">DNA polymerase III subunit delta</fullName>
    </recommendedName>
</protein>
<proteinExistence type="predicted"/>
<dbReference type="InterPro" id="IPR050238">
    <property type="entry name" value="DNA_Rep/Repair_Clamp_Loader"/>
</dbReference>
<evidence type="ECO:0000313" key="1">
    <source>
        <dbReference type="EMBL" id="OGZ94439.1"/>
    </source>
</evidence>
<evidence type="ECO:0008006" key="3">
    <source>
        <dbReference type="Google" id="ProtNLM"/>
    </source>
</evidence>
<dbReference type="Pfam" id="PF13177">
    <property type="entry name" value="DNA_pol3_delta2"/>
    <property type="match status" value="1"/>
</dbReference>
<organism evidence="1 2">
    <name type="scientific">Candidatus Sungbacteria bacterium RIFCSPHIGHO2_01_FULL_47_32</name>
    <dbReference type="NCBI Taxonomy" id="1802264"/>
    <lineage>
        <taxon>Bacteria</taxon>
        <taxon>Candidatus Sungiibacteriota</taxon>
    </lineage>
</organism>
<dbReference type="Proteomes" id="UP000177152">
    <property type="component" value="Unassembled WGS sequence"/>
</dbReference>
<evidence type="ECO:0000313" key="2">
    <source>
        <dbReference type="Proteomes" id="UP000177152"/>
    </source>
</evidence>
<dbReference type="EMBL" id="MHQC01000036">
    <property type="protein sequence ID" value="OGZ94439.1"/>
    <property type="molecule type" value="Genomic_DNA"/>
</dbReference>
<accession>A0A1G2K4T1</accession>